<dbReference type="SUPFAM" id="SSF46785">
    <property type="entry name" value="Winged helix' DNA-binding domain"/>
    <property type="match status" value="1"/>
</dbReference>
<gene>
    <name evidence="3" type="ORF">Vau01_084780</name>
</gene>
<comment type="caution">
    <text evidence="3">The sequence shown here is derived from an EMBL/GenBank/DDBJ whole genome shotgun (WGS) entry which is preliminary data.</text>
</comment>
<reference evidence="3" key="1">
    <citation type="submission" date="2021-01" db="EMBL/GenBank/DDBJ databases">
        <title>Whole genome shotgun sequence of Virgisporangium aurantiacum NBRC 16421.</title>
        <authorList>
            <person name="Komaki H."/>
            <person name="Tamura T."/>
        </authorList>
    </citation>
    <scope>NUCLEOTIDE SEQUENCE</scope>
    <source>
        <strain evidence="3">NBRC 16421</strain>
    </source>
</reference>
<dbReference type="Proteomes" id="UP000612585">
    <property type="component" value="Unassembled WGS sequence"/>
</dbReference>
<dbReference type="GO" id="GO:0003700">
    <property type="term" value="F:DNA-binding transcription factor activity"/>
    <property type="evidence" value="ECO:0007669"/>
    <property type="project" value="InterPro"/>
</dbReference>
<dbReference type="InterPro" id="IPR036390">
    <property type="entry name" value="WH_DNA-bd_sf"/>
</dbReference>
<dbReference type="SUPFAM" id="SSF53067">
    <property type="entry name" value="Actin-like ATPase domain"/>
    <property type="match status" value="2"/>
</dbReference>
<proteinExistence type="inferred from homology"/>
<dbReference type="AlphaFoldDB" id="A0A8J3ZBT5"/>
<evidence type="ECO:0000313" key="4">
    <source>
        <dbReference type="Proteomes" id="UP000612585"/>
    </source>
</evidence>
<name>A0A8J3ZBT5_9ACTN</name>
<dbReference type="InterPro" id="IPR036388">
    <property type="entry name" value="WH-like_DNA-bd_sf"/>
</dbReference>
<dbReference type="Gene3D" id="1.10.10.10">
    <property type="entry name" value="Winged helix-like DNA-binding domain superfamily/Winged helix DNA-binding domain"/>
    <property type="match status" value="1"/>
</dbReference>
<comment type="similarity">
    <text evidence="1">Belongs to the ROK (NagC/XylR) family.</text>
</comment>
<dbReference type="Gene3D" id="3.30.420.40">
    <property type="match status" value="2"/>
</dbReference>
<dbReference type="Pfam" id="PF12802">
    <property type="entry name" value="MarR_2"/>
    <property type="match status" value="1"/>
</dbReference>
<feature type="domain" description="HTH marR-type" evidence="2">
    <location>
        <begin position="24"/>
        <end position="74"/>
    </location>
</feature>
<dbReference type="PANTHER" id="PTHR18964:SF149">
    <property type="entry name" value="BIFUNCTIONAL UDP-N-ACETYLGLUCOSAMINE 2-EPIMERASE_N-ACETYLMANNOSAMINE KINASE"/>
    <property type="match status" value="1"/>
</dbReference>
<evidence type="ECO:0000259" key="2">
    <source>
        <dbReference type="Pfam" id="PF12802"/>
    </source>
</evidence>
<dbReference type="InterPro" id="IPR043129">
    <property type="entry name" value="ATPase_NBD"/>
</dbReference>
<dbReference type="Pfam" id="PF00480">
    <property type="entry name" value="ROK"/>
    <property type="match status" value="1"/>
</dbReference>
<dbReference type="InterPro" id="IPR000600">
    <property type="entry name" value="ROK"/>
</dbReference>
<evidence type="ECO:0000256" key="1">
    <source>
        <dbReference type="ARBA" id="ARBA00006479"/>
    </source>
</evidence>
<sequence length="459" mass="46380">MFLSHVSEVGRFQDEIRRRNLGTLLRLVHLGGPASRSTLARRMGLNRSTIMALTAELTAAGLVEEERPRVTGRAGRPSLVVRPVPERAYVLAFDVAVDRLVAARVGLGGRVLDRRVAVRRRAGADLDEVVRVLAAFGRELFASASASAGASAAGVSASAASASAASAVGASAAGASAAGASAVGASASAAAGASAAGASAVDASAFAAAPAAGSACVGIAASYCGMIRPDDGMVRLAPDMGWVDQAFGTELGQALGLGLPVAVGNEAHLGARAEHLRGAGIGYQNLVYLHGDVGIGGGIIVGGRLLDGEAGYGCELGHIIVNPAENGRPCNCGSRGCLEAEVGERALLDRAGHPTKEGRDAIRDVIAAGDPAVQHVGDWLGIGVANLINLFNPGVVIFGGMLRDLYPAAAPQVQARIATNVLAVSREVRLCVPTLGDDACLIGASELAFEDLMTNPLAV</sequence>
<dbReference type="InterPro" id="IPR000835">
    <property type="entry name" value="HTH_MarR-typ"/>
</dbReference>
<protein>
    <recommendedName>
        <fullName evidence="2">HTH marR-type domain-containing protein</fullName>
    </recommendedName>
</protein>
<accession>A0A8J3ZBT5</accession>
<keyword evidence="4" id="KW-1185">Reference proteome</keyword>
<organism evidence="3 4">
    <name type="scientific">Virgisporangium aurantiacum</name>
    <dbReference type="NCBI Taxonomy" id="175570"/>
    <lineage>
        <taxon>Bacteria</taxon>
        <taxon>Bacillati</taxon>
        <taxon>Actinomycetota</taxon>
        <taxon>Actinomycetes</taxon>
        <taxon>Micromonosporales</taxon>
        <taxon>Micromonosporaceae</taxon>
        <taxon>Virgisporangium</taxon>
    </lineage>
</organism>
<dbReference type="PANTHER" id="PTHR18964">
    <property type="entry name" value="ROK (REPRESSOR, ORF, KINASE) FAMILY"/>
    <property type="match status" value="1"/>
</dbReference>
<dbReference type="EMBL" id="BOPG01000061">
    <property type="protein sequence ID" value="GIJ60962.1"/>
    <property type="molecule type" value="Genomic_DNA"/>
</dbReference>
<dbReference type="RefSeq" id="WP_239152291.1">
    <property type="nucleotide sequence ID" value="NZ_BOPG01000061.1"/>
</dbReference>
<evidence type="ECO:0000313" key="3">
    <source>
        <dbReference type="EMBL" id="GIJ60962.1"/>
    </source>
</evidence>